<sequence length="132" mass="14792">MLRIFSLSLIGALLAMLAGCSSTGSSATQNKLSAAGFNIKYANSSEKQAHLNALPQRQLVPHSRDGKMVYVFADAAGCNCAYVGTPSEYQQYRAIAQQEKVARMERDTARMQRDAALNWHRWGRIGRPYWHW</sequence>
<protein>
    <recommendedName>
        <fullName evidence="4">Lipoprotein</fullName>
    </recommendedName>
</protein>
<evidence type="ECO:0000313" key="2">
    <source>
        <dbReference type="EMBL" id="GMG86534.1"/>
    </source>
</evidence>
<gene>
    <name evidence="2" type="ORF">MNKW57_08550</name>
</gene>
<keyword evidence="3" id="KW-1185">Reference proteome</keyword>
<keyword evidence="1" id="KW-0732">Signal</keyword>
<dbReference type="PROSITE" id="PS51257">
    <property type="entry name" value="PROKAR_LIPOPROTEIN"/>
    <property type="match status" value="1"/>
</dbReference>
<evidence type="ECO:0000313" key="3">
    <source>
        <dbReference type="Proteomes" id="UP001224392"/>
    </source>
</evidence>
<evidence type="ECO:0000256" key="1">
    <source>
        <dbReference type="SAM" id="SignalP"/>
    </source>
</evidence>
<dbReference type="RefSeq" id="WP_285763071.1">
    <property type="nucleotide sequence ID" value="NZ_BSYJ01000002.1"/>
</dbReference>
<name>A0ABQ6LWQ0_9GAMM</name>
<feature type="signal peptide" evidence="1">
    <location>
        <begin position="1"/>
        <end position="27"/>
    </location>
</feature>
<dbReference type="EMBL" id="BSYJ01000002">
    <property type="protein sequence ID" value="GMG86534.1"/>
    <property type="molecule type" value="Genomic_DNA"/>
</dbReference>
<reference evidence="2 3" key="1">
    <citation type="submission" date="2023-04" db="EMBL/GenBank/DDBJ databases">
        <title>Marinobulbifer ophiurae gen. nov., sp. Nov., isolate from tissue of brittle star Ophioplocus japonicus.</title>
        <authorList>
            <person name="Kawano K."/>
            <person name="Sawayama S."/>
            <person name="Nakagawa S."/>
        </authorList>
    </citation>
    <scope>NUCLEOTIDE SEQUENCE [LARGE SCALE GENOMIC DNA]</scope>
    <source>
        <strain evidence="2 3">NKW57</strain>
    </source>
</reference>
<comment type="caution">
    <text evidence="2">The sequence shown here is derived from an EMBL/GenBank/DDBJ whole genome shotgun (WGS) entry which is preliminary data.</text>
</comment>
<dbReference type="Proteomes" id="UP001224392">
    <property type="component" value="Unassembled WGS sequence"/>
</dbReference>
<evidence type="ECO:0008006" key="4">
    <source>
        <dbReference type="Google" id="ProtNLM"/>
    </source>
</evidence>
<accession>A0ABQ6LWQ0</accession>
<proteinExistence type="predicted"/>
<feature type="chain" id="PRO_5047167118" description="Lipoprotein" evidence="1">
    <location>
        <begin position="28"/>
        <end position="132"/>
    </location>
</feature>
<organism evidence="2 3">
    <name type="scientific">Biformimicrobium ophioploci</name>
    <dbReference type="NCBI Taxonomy" id="3036711"/>
    <lineage>
        <taxon>Bacteria</taxon>
        <taxon>Pseudomonadati</taxon>
        <taxon>Pseudomonadota</taxon>
        <taxon>Gammaproteobacteria</taxon>
        <taxon>Cellvibrionales</taxon>
        <taxon>Microbulbiferaceae</taxon>
        <taxon>Biformimicrobium</taxon>
    </lineage>
</organism>